<protein>
    <submittedName>
        <fullName evidence="1">Uncharacterized protein</fullName>
    </submittedName>
</protein>
<sequence length="189" mass="22086">MKKIVFVVLFGFYTQLIANDCFKIDGDIRCNNDVFNVPIEGALVKEGYAEIVLLKVYDVGLGQVSWELYRFNYTTDSEEGLKGKPYGKAYPYVYEFFKIGEVKKIYSNTPSGRRAMWQKIKTERAQQVKVIRSRISQCEKGAAKIAKGNKEATELLTKFCFHNIKRFEDFSQMEYWDEQFPDLKEKLIY</sequence>
<organism evidence="1 2">
    <name type="scientific">Helicobacter cinaedi</name>
    <dbReference type="NCBI Taxonomy" id="213"/>
    <lineage>
        <taxon>Bacteria</taxon>
        <taxon>Pseudomonadati</taxon>
        <taxon>Campylobacterota</taxon>
        <taxon>Epsilonproteobacteria</taxon>
        <taxon>Campylobacterales</taxon>
        <taxon>Helicobacteraceae</taxon>
        <taxon>Helicobacter</taxon>
    </lineage>
</organism>
<name>A0A377JX18_9HELI</name>
<accession>A0A377JX18</accession>
<proteinExistence type="predicted"/>
<dbReference type="EMBL" id="UGHX01000001">
    <property type="protein sequence ID" value="STP11732.1"/>
    <property type="molecule type" value="Genomic_DNA"/>
</dbReference>
<reference evidence="1 2" key="1">
    <citation type="submission" date="2018-06" db="EMBL/GenBank/DDBJ databases">
        <authorList>
            <consortium name="Pathogen Informatics"/>
            <person name="Doyle S."/>
        </authorList>
    </citation>
    <scope>NUCLEOTIDE SEQUENCE [LARGE SCALE GENOMIC DNA]</scope>
    <source>
        <strain evidence="1 2">NCTC12219</strain>
    </source>
</reference>
<dbReference type="Proteomes" id="UP000255103">
    <property type="component" value="Unassembled WGS sequence"/>
</dbReference>
<dbReference type="RefSeq" id="WP_115722250.1">
    <property type="nucleotide sequence ID" value="NZ_UGHX01000001.1"/>
</dbReference>
<dbReference type="AlphaFoldDB" id="A0A377JX18"/>
<gene>
    <name evidence="1" type="ORF">NCTC12219_01631</name>
</gene>
<evidence type="ECO:0000313" key="2">
    <source>
        <dbReference type="Proteomes" id="UP000255103"/>
    </source>
</evidence>
<evidence type="ECO:0000313" key="1">
    <source>
        <dbReference type="EMBL" id="STP11732.1"/>
    </source>
</evidence>